<dbReference type="KEGG" id="fls:GLV81_12715"/>
<sequence length="374" mass="40254">MIAVLADDFTGAAELAGIAVRYGLRVSLCLGEVKPTTADVLVVSTDSRSMSDAKALAVTSTIVQQILLLQPRWMYKKTDSVLRGYVMQELQLQMQLCNQTQALLLPANPTLGRTIEQGKYLVNKVPVHEAGFAADPEFPRTSAGLADMLGVEEIPVLEVGEALSHAAVMLASAATMQDVHHWANAVPAGIALAGAGDFFTALLARTYQEQLSSVIQLQQPFLYVCGTAFPAAVSFVQQVALMHPASVVWLSFVANGTKPHPDCVQQLAFALQHVGKVIFAIDATQIPAGCTAAQLRSCMADAVAQLFARQYVAEMFIEGGSTATSILEALQLHELQPQQEWERGSVRMKSNDCFISVKPGSYVLPPIIQQLFVA</sequence>
<organism evidence="2 3">
    <name type="scientific">Phnomibacter ginsenosidimutans</name>
    <dbReference type="NCBI Taxonomy" id="2676868"/>
    <lineage>
        <taxon>Bacteria</taxon>
        <taxon>Pseudomonadati</taxon>
        <taxon>Bacteroidota</taxon>
        <taxon>Chitinophagia</taxon>
        <taxon>Chitinophagales</taxon>
        <taxon>Chitinophagaceae</taxon>
        <taxon>Phnomibacter</taxon>
    </lineage>
</organism>
<dbReference type="RefSeq" id="WP_157479197.1">
    <property type="nucleotide sequence ID" value="NZ_CP046566.1"/>
</dbReference>
<gene>
    <name evidence="2" type="ORF">GLV81_12715</name>
</gene>
<dbReference type="InterPro" id="IPR010737">
    <property type="entry name" value="4-carb_acid_sugar_kinase_N"/>
</dbReference>
<dbReference type="AlphaFoldDB" id="A0A6I6G924"/>
<protein>
    <recommendedName>
        <fullName evidence="1">Four-carbon acid sugar kinase N-terminal domain-containing protein</fullName>
    </recommendedName>
</protein>
<proteinExistence type="predicted"/>
<reference evidence="2 3" key="1">
    <citation type="submission" date="2019-11" db="EMBL/GenBank/DDBJ databases">
        <authorList>
            <person name="Im W.T."/>
        </authorList>
    </citation>
    <scope>NUCLEOTIDE SEQUENCE [LARGE SCALE GENOMIC DNA]</scope>
    <source>
        <strain evidence="2 3">SB-02</strain>
    </source>
</reference>
<evidence type="ECO:0000313" key="2">
    <source>
        <dbReference type="EMBL" id="QGW28844.1"/>
    </source>
</evidence>
<dbReference type="InterPro" id="IPR042213">
    <property type="entry name" value="NBD_C_sf"/>
</dbReference>
<evidence type="ECO:0000313" key="3">
    <source>
        <dbReference type="Proteomes" id="UP000426027"/>
    </source>
</evidence>
<evidence type="ECO:0000259" key="1">
    <source>
        <dbReference type="Pfam" id="PF07005"/>
    </source>
</evidence>
<dbReference type="Gene3D" id="3.40.980.20">
    <property type="entry name" value="Four-carbon acid sugar kinase, nucleotide binding domain"/>
    <property type="match status" value="1"/>
</dbReference>
<dbReference type="InterPro" id="IPR037051">
    <property type="entry name" value="4-carb_acid_sugar_kinase_N_sf"/>
</dbReference>
<accession>A0A6I6G924</accession>
<dbReference type="Proteomes" id="UP000426027">
    <property type="component" value="Chromosome"/>
</dbReference>
<feature type="domain" description="Four-carbon acid sugar kinase N-terminal" evidence="1">
    <location>
        <begin position="2"/>
        <end position="150"/>
    </location>
</feature>
<name>A0A6I6G924_9BACT</name>
<dbReference type="Pfam" id="PF07005">
    <property type="entry name" value="SBD_N"/>
    <property type="match status" value="1"/>
</dbReference>
<keyword evidence="3" id="KW-1185">Reference proteome</keyword>
<dbReference type="SUPFAM" id="SSF142764">
    <property type="entry name" value="YgbK-like"/>
    <property type="match status" value="1"/>
</dbReference>
<dbReference type="Gene3D" id="3.40.50.10840">
    <property type="entry name" value="Putative sugar-binding, N-terminal domain"/>
    <property type="match status" value="1"/>
</dbReference>
<dbReference type="EMBL" id="CP046566">
    <property type="protein sequence ID" value="QGW28844.1"/>
    <property type="molecule type" value="Genomic_DNA"/>
</dbReference>